<feature type="domain" description="Endonuclease/exonuclease/phosphatase" evidence="1">
    <location>
        <begin position="4"/>
        <end position="213"/>
    </location>
</feature>
<evidence type="ECO:0000259" key="1">
    <source>
        <dbReference type="Pfam" id="PF03372"/>
    </source>
</evidence>
<evidence type="ECO:0000313" key="3">
    <source>
        <dbReference type="Proteomes" id="UP000006461"/>
    </source>
</evidence>
<dbReference type="HOGENOM" id="CLU_1160043_0_0_11"/>
<dbReference type="Proteomes" id="UP000006461">
    <property type="component" value="Chromosome"/>
</dbReference>
<keyword evidence="3" id="KW-1185">Reference proteome</keyword>
<dbReference type="SUPFAM" id="SSF56219">
    <property type="entry name" value="DNase I-like"/>
    <property type="match status" value="1"/>
</dbReference>
<evidence type="ECO:0000313" key="2">
    <source>
        <dbReference type="EMBL" id="CCH89481.1"/>
    </source>
</evidence>
<gene>
    <name evidence="2" type="ordered locus">MODMU_4080</name>
</gene>
<dbReference type="OrthoDB" id="2340043at2"/>
<sequence length="239" mass="26183">MKLATWNCCGKFGTNLPHLLGEGVDVAVVCEASSLPEWPTGAGDRAVTHLSHRVTPESPKELAVLACAPWSVSRHERADSAPAWTLPVRVDGPVPFVLVGVWTVVSPGQPSYVDQLDRAADWIEQLDTSEPVVLAGDFNAPISSSQSQYRTVVSRLEDLGLVDAYRATRSLDADESPVDPTYFHHWRQDRPFHIDHLMVPSAWSDALTVQVGDFGTWVASRRSDHVPLIADIKDDVADV</sequence>
<dbReference type="eggNOG" id="COG0708">
    <property type="taxonomic scope" value="Bacteria"/>
</dbReference>
<dbReference type="AlphaFoldDB" id="I4F1G8"/>
<protein>
    <recommendedName>
        <fullName evidence="1">Endonuclease/exonuclease/phosphatase domain-containing protein</fullName>
    </recommendedName>
</protein>
<organism evidence="2 3">
    <name type="scientific">Modestobacter italicus (strain DSM 44449 / CECT 9708 / BC 501)</name>
    <dbReference type="NCBI Taxonomy" id="2732864"/>
    <lineage>
        <taxon>Bacteria</taxon>
        <taxon>Bacillati</taxon>
        <taxon>Actinomycetota</taxon>
        <taxon>Actinomycetes</taxon>
        <taxon>Geodermatophilales</taxon>
        <taxon>Geodermatophilaceae</taxon>
        <taxon>Modestobacter</taxon>
    </lineage>
</organism>
<name>I4F1G8_MODI5</name>
<dbReference type="STRING" id="477641.MODMU_4080"/>
<dbReference type="InterPro" id="IPR036691">
    <property type="entry name" value="Endo/exonu/phosph_ase_sf"/>
</dbReference>
<reference evidence="2 3" key="1">
    <citation type="journal article" date="2012" name="J. Bacteriol.">
        <title>Genome Sequence of Radiation-Resistant Modestobacter marinus Strain BC501, a Representative Actinobacterium That Thrives on Calcareous Stone Surfaces.</title>
        <authorList>
            <person name="Normand P."/>
            <person name="Gury J."/>
            <person name="Pujic P."/>
            <person name="Chouaia B."/>
            <person name="Crotti E."/>
            <person name="Brusetti L."/>
            <person name="Daffonchio D."/>
            <person name="Vacherie B."/>
            <person name="Barbe V."/>
            <person name="Medigue C."/>
            <person name="Calteau A."/>
            <person name="Ghodhbane-Gtari F."/>
            <person name="Essoussi I."/>
            <person name="Nouioui I."/>
            <person name="Abbassi-Ghozzi I."/>
            <person name="Gtari M."/>
        </authorList>
    </citation>
    <scope>NUCLEOTIDE SEQUENCE [LARGE SCALE GENOMIC DNA]</scope>
    <source>
        <strain evidence="3">BC 501</strain>
    </source>
</reference>
<dbReference type="KEGG" id="mmar:MODMU_4080"/>
<dbReference type="GO" id="GO:0003824">
    <property type="term" value="F:catalytic activity"/>
    <property type="evidence" value="ECO:0007669"/>
    <property type="project" value="InterPro"/>
</dbReference>
<accession>I4F1G8</accession>
<dbReference type="EMBL" id="FO203431">
    <property type="protein sequence ID" value="CCH89481.1"/>
    <property type="molecule type" value="Genomic_DNA"/>
</dbReference>
<dbReference type="Pfam" id="PF03372">
    <property type="entry name" value="Exo_endo_phos"/>
    <property type="match status" value="1"/>
</dbReference>
<proteinExistence type="predicted"/>
<dbReference type="InterPro" id="IPR005135">
    <property type="entry name" value="Endo/exonuclease/phosphatase"/>
</dbReference>
<dbReference type="Gene3D" id="3.60.10.10">
    <property type="entry name" value="Endonuclease/exonuclease/phosphatase"/>
    <property type="match status" value="1"/>
</dbReference>